<sequence length="147" mass="16750">MIILKRENNEKGIKILLIILITIGLITGGLLMKLGTPFDHFLTHDYTRVTKQDQIDYLKKNEQKMTDYIKKQNSKVTSVQWDWESVEVHRGGGPIVEGISIGISGGFNEIKGSNFALQWPLKNEKSYPKISDMFIVQPLRIGGELYE</sequence>
<evidence type="ECO:0000313" key="3">
    <source>
        <dbReference type="Proteomes" id="UP000218979"/>
    </source>
</evidence>
<name>A0ABX4I6M2_9LACT</name>
<gene>
    <name evidence="2" type="ORF">RR45_GL000770</name>
</gene>
<keyword evidence="1" id="KW-0472">Membrane</keyword>
<organism evidence="2 3">
    <name type="scientific">Pseudolactococcus chungangensis CAU 28 = DSM 22330</name>
    <dbReference type="NCBI Taxonomy" id="1122154"/>
    <lineage>
        <taxon>Bacteria</taxon>
        <taxon>Bacillati</taxon>
        <taxon>Bacillota</taxon>
        <taxon>Bacilli</taxon>
        <taxon>Lactobacillales</taxon>
        <taxon>Streptococcaceae</taxon>
        <taxon>Pseudolactococcus</taxon>
    </lineage>
</organism>
<evidence type="ECO:0000313" key="2">
    <source>
        <dbReference type="EMBL" id="PCS02062.1"/>
    </source>
</evidence>
<reference evidence="2 3" key="1">
    <citation type="submission" date="2014-12" db="EMBL/GenBank/DDBJ databases">
        <title>Draft genome sequences of 10 type strains of Lactococcus.</title>
        <authorList>
            <person name="Sun Z."/>
            <person name="Zhong Z."/>
            <person name="Liu W."/>
            <person name="Zhang W."/>
            <person name="Zhang H."/>
        </authorList>
    </citation>
    <scope>NUCLEOTIDE SEQUENCE [LARGE SCALE GENOMIC DNA]</scope>
    <source>
        <strain evidence="2 3">DSM 22330</strain>
    </source>
</reference>
<dbReference type="EMBL" id="JXJT01000019">
    <property type="protein sequence ID" value="PCS02062.1"/>
    <property type="molecule type" value="Genomic_DNA"/>
</dbReference>
<feature type="transmembrane region" description="Helical" evidence="1">
    <location>
        <begin position="12"/>
        <end position="32"/>
    </location>
</feature>
<keyword evidence="1" id="KW-0812">Transmembrane</keyword>
<dbReference type="Proteomes" id="UP000218979">
    <property type="component" value="Unassembled WGS sequence"/>
</dbReference>
<evidence type="ECO:0008006" key="4">
    <source>
        <dbReference type="Google" id="ProtNLM"/>
    </source>
</evidence>
<proteinExistence type="predicted"/>
<evidence type="ECO:0000256" key="1">
    <source>
        <dbReference type="SAM" id="Phobius"/>
    </source>
</evidence>
<protein>
    <recommendedName>
        <fullName evidence="4">Lipoprotein</fullName>
    </recommendedName>
</protein>
<keyword evidence="3" id="KW-1185">Reference proteome</keyword>
<keyword evidence="1" id="KW-1133">Transmembrane helix</keyword>
<comment type="caution">
    <text evidence="2">The sequence shown here is derived from an EMBL/GenBank/DDBJ whole genome shotgun (WGS) entry which is preliminary data.</text>
</comment>
<accession>A0ABX4I6M2</accession>